<evidence type="ECO:0000313" key="2">
    <source>
        <dbReference type="Proteomes" id="UP000240618"/>
    </source>
</evidence>
<keyword evidence="2" id="KW-1185">Reference proteome</keyword>
<organism evidence="1 2">
    <name type="scientific">Pseudomonas phage PMBT14</name>
    <dbReference type="NCBI Taxonomy" id="2059855"/>
    <lineage>
        <taxon>Viruses</taxon>
        <taxon>Duplodnaviria</taxon>
        <taxon>Heunggongvirae</taxon>
        <taxon>Uroviricota</taxon>
        <taxon>Caudoviricetes</taxon>
        <taxon>Knuthellervirus</taxon>
        <taxon>Knuthellervirus PMBT14</taxon>
    </lineage>
</organism>
<dbReference type="EMBL" id="MG596800">
    <property type="protein sequence ID" value="AUM59743.1"/>
    <property type="molecule type" value="Genomic_DNA"/>
</dbReference>
<dbReference type="GeneID" id="55606446"/>
<protein>
    <submittedName>
        <fullName evidence="1">Uncharacterized protein</fullName>
    </submittedName>
</protein>
<evidence type="ECO:0000313" key="1">
    <source>
        <dbReference type="EMBL" id="AUM59743.1"/>
    </source>
</evidence>
<dbReference type="Proteomes" id="UP000240618">
    <property type="component" value="Segment"/>
</dbReference>
<reference evidence="1 2" key="1">
    <citation type="journal article" date="2018" name="Arch. Virol.">
        <title>Genome sequence of the novel virulent bacteriophage PMBT14 with lytic activity against Pseudomonas fluorescens DSM 50090(R).</title>
        <authorList>
            <person name="Koberg S."/>
            <person name="Gieschler S."/>
            <person name="Brinks E."/>
            <person name="Wenning M."/>
            <person name="Neve H."/>
            <person name="Franz C.M."/>
        </authorList>
    </citation>
    <scope>NUCLEOTIDE SEQUENCE [LARGE SCALE GENOMIC DNA]</scope>
</reference>
<sequence length="90" mass="10495">MRYNLEILYEDGVSVKAGDVNPKVEHNLRFWTGIENHQFDGECVVLGDVSTIKEFIRVFDGGYFEEFKARWRGPERCRLVITREKGAEAR</sequence>
<proteinExistence type="predicted"/>
<name>A0A2I6PI59_9CAUD</name>
<accession>A0A2I6PI59</accession>
<dbReference type="KEGG" id="vg:55606446"/>
<dbReference type="RefSeq" id="YP_009836207.1">
    <property type="nucleotide sequence ID" value="NC_048687.1"/>
</dbReference>